<accession>A0AA42J2V1</accession>
<keyword evidence="1" id="KW-0472">Membrane</keyword>
<feature type="transmembrane region" description="Helical" evidence="1">
    <location>
        <begin position="21"/>
        <end position="42"/>
    </location>
</feature>
<keyword evidence="1" id="KW-1133">Transmembrane helix</keyword>
<organism evidence="2 3">
    <name type="scientific">Holtiella tumoricola</name>
    <dbReference type="NCBI Taxonomy" id="3018743"/>
    <lineage>
        <taxon>Bacteria</taxon>
        <taxon>Bacillati</taxon>
        <taxon>Bacillota</taxon>
        <taxon>Clostridia</taxon>
        <taxon>Lachnospirales</taxon>
        <taxon>Cellulosilyticaceae</taxon>
        <taxon>Holtiella</taxon>
    </lineage>
</organism>
<dbReference type="RefSeq" id="WP_271013413.1">
    <property type="nucleotide sequence ID" value="NZ_JAQIFT010000068.1"/>
</dbReference>
<evidence type="ECO:0000256" key="1">
    <source>
        <dbReference type="SAM" id="Phobius"/>
    </source>
</evidence>
<evidence type="ECO:0000313" key="2">
    <source>
        <dbReference type="EMBL" id="MDA3733608.1"/>
    </source>
</evidence>
<evidence type="ECO:0000313" key="3">
    <source>
        <dbReference type="Proteomes" id="UP001169242"/>
    </source>
</evidence>
<dbReference type="Proteomes" id="UP001169242">
    <property type="component" value="Unassembled WGS sequence"/>
</dbReference>
<comment type="caution">
    <text evidence="2">The sequence shown here is derived from an EMBL/GenBank/DDBJ whole genome shotgun (WGS) entry which is preliminary data.</text>
</comment>
<gene>
    <name evidence="2" type="ORF">PBV87_19240</name>
</gene>
<keyword evidence="1" id="KW-0812">Transmembrane</keyword>
<keyword evidence="3" id="KW-1185">Reference proteome</keyword>
<proteinExistence type="predicted"/>
<name>A0AA42J2V1_9FIRM</name>
<dbReference type="AlphaFoldDB" id="A0AA42J2V1"/>
<dbReference type="EMBL" id="JAQIFT010000068">
    <property type="protein sequence ID" value="MDA3733608.1"/>
    <property type="molecule type" value="Genomic_DNA"/>
</dbReference>
<reference evidence="2" key="1">
    <citation type="journal article" date="2023" name="Int. J. Syst. Evol. Microbiol.">
        <title>&lt;i&gt;Holtiella tumoricola&lt;/i&gt; gen. nov. sp. nov., isolated from a human clinical sample.</title>
        <authorList>
            <person name="Allen-Vercoe E."/>
            <person name="Daigneault M.C."/>
            <person name="Vancuren S.J."/>
            <person name="Cochrane K."/>
            <person name="O'Neal L.L."/>
            <person name="Sankaranarayanan K."/>
            <person name="Lawson P.A."/>
        </authorList>
    </citation>
    <scope>NUCLEOTIDE SEQUENCE</scope>
    <source>
        <strain evidence="2">CC70A</strain>
    </source>
</reference>
<sequence length="45" mass="5085">MTVREKRALKNNLNRWFDQAMKGALDVSVVVVLGTGFMIGLWCCI</sequence>
<protein>
    <submittedName>
        <fullName evidence="2">Uncharacterized protein</fullName>
    </submittedName>
</protein>